<dbReference type="EMBL" id="JAUCMV010000001">
    <property type="protein sequence ID" value="KAK0423130.1"/>
    <property type="molecule type" value="Genomic_DNA"/>
</dbReference>
<proteinExistence type="predicted"/>
<protein>
    <submittedName>
        <fullName evidence="1">Uncharacterized protein</fullName>
    </submittedName>
</protein>
<gene>
    <name evidence="1" type="ORF">QR680_007986</name>
</gene>
<dbReference type="AlphaFoldDB" id="A0AA39IEW7"/>
<name>A0AA39IEW7_9BILA</name>
<reference evidence="1" key="1">
    <citation type="submission" date="2023-06" db="EMBL/GenBank/DDBJ databases">
        <title>Genomic analysis of the entomopathogenic nematode Steinernema hermaphroditum.</title>
        <authorList>
            <person name="Schwarz E.M."/>
            <person name="Heppert J.K."/>
            <person name="Baniya A."/>
            <person name="Schwartz H.T."/>
            <person name="Tan C.-H."/>
            <person name="Antoshechkin I."/>
            <person name="Sternberg P.W."/>
            <person name="Goodrich-Blair H."/>
            <person name="Dillman A.R."/>
        </authorList>
    </citation>
    <scope>NUCLEOTIDE SEQUENCE</scope>
    <source>
        <strain evidence="1">PS9179</strain>
        <tissue evidence="1">Whole animal</tissue>
    </source>
</reference>
<evidence type="ECO:0000313" key="2">
    <source>
        <dbReference type="Proteomes" id="UP001175271"/>
    </source>
</evidence>
<dbReference type="Proteomes" id="UP001175271">
    <property type="component" value="Unassembled WGS sequence"/>
</dbReference>
<organism evidence="1 2">
    <name type="scientific">Steinernema hermaphroditum</name>
    <dbReference type="NCBI Taxonomy" id="289476"/>
    <lineage>
        <taxon>Eukaryota</taxon>
        <taxon>Metazoa</taxon>
        <taxon>Ecdysozoa</taxon>
        <taxon>Nematoda</taxon>
        <taxon>Chromadorea</taxon>
        <taxon>Rhabditida</taxon>
        <taxon>Tylenchina</taxon>
        <taxon>Panagrolaimomorpha</taxon>
        <taxon>Strongyloidoidea</taxon>
        <taxon>Steinernematidae</taxon>
        <taxon>Steinernema</taxon>
    </lineage>
</organism>
<comment type="caution">
    <text evidence="1">The sequence shown here is derived from an EMBL/GenBank/DDBJ whole genome shotgun (WGS) entry which is preliminary data.</text>
</comment>
<evidence type="ECO:0000313" key="1">
    <source>
        <dbReference type="EMBL" id="KAK0423130.1"/>
    </source>
</evidence>
<keyword evidence="2" id="KW-1185">Reference proteome</keyword>
<sequence>MHFRYFQLFENHQSVEYQMMSNGRKHNDSNASNMTKRYIFHTWIEPSSPSFDLKILQSILSTSSSKGTFSVLFFRNDISKESLEHLKESSYFTSASFRIKLNGSLKSLLTELVLRRRLNALDIGREVKCDENVIENVKTVFVQKQFNLLVIEKRKLLHVALRCWKKNPEDVVGKCVTIWPEINAMRGDVKRKLKPALEATNFYRYVSSLNKLGLLRPSKIYNFAKAGEHGIYVNFECFSKPDNIEEIEYAESSVEVRFYFY</sequence>
<accession>A0AA39IEW7</accession>